<dbReference type="InterPro" id="IPR015943">
    <property type="entry name" value="WD40/YVTN_repeat-like_dom_sf"/>
</dbReference>
<keyword evidence="2" id="KW-0808">Transferase</keyword>
<dbReference type="AlphaFoldDB" id="A0A3B1BV31"/>
<sequence>MNLLNMYKCIFLTSLLVFNVACSKKDEASSKNTSDTPEITAEEKQVNEAKETNWKVVDSFNVGENVFVRSLAVDENKNTLWVGTSVGVLGVDLHTLQVKNTFTRKDGLANEYVFGIGIDKQGYKWFGTNGGGVSRYKEGQWKTYFPLHGLADYWIYTFASQKDGTLWIGTWAGANRFDLKTGEFTTYVKELVNEWVYGLGVDKQDRVWFGTEGGVSMFDGTNWQSWTHKDGLGAANIDGLLPSNNTGLGTRKRHDLSIMRDGVGTYNPNYVFSICIDKNDHVWAGTWGGGVGVFDGKEWKNITHKDGLSGNVVYAVIEDDKGNMWFGTDHGVSRYDGDNWLSISVKDGLIDEHVYSLVMTKNGDIWAATKGGVSHLGQR</sequence>
<dbReference type="Gene3D" id="2.130.10.10">
    <property type="entry name" value="YVTN repeat-like/Quinoprotein amine dehydrogenase"/>
    <property type="match status" value="2"/>
</dbReference>
<keyword evidence="2" id="KW-0418">Kinase</keyword>
<organism evidence="2">
    <name type="scientific">hydrothermal vent metagenome</name>
    <dbReference type="NCBI Taxonomy" id="652676"/>
    <lineage>
        <taxon>unclassified sequences</taxon>
        <taxon>metagenomes</taxon>
        <taxon>ecological metagenomes</taxon>
    </lineage>
</organism>
<dbReference type="Pfam" id="PF07494">
    <property type="entry name" value="Reg_prop"/>
    <property type="match status" value="4"/>
</dbReference>
<reference evidence="2" key="1">
    <citation type="submission" date="2018-06" db="EMBL/GenBank/DDBJ databases">
        <authorList>
            <person name="Zhirakovskaya E."/>
        </authorList>
    </citation>
    <scope>NUCLEOTIDE SEQUENCE</scope>
</reference>
<name>A0A3B1BV31_9ZZZZ</name>
<evidence type="ECO:0000256" key="1">
    <source>
        <dbReference type="SAM" id="MobiDB-lite"/>
    </source>
</evidence>
<gene>
    <name evidence="2" type="ORF">MNBD_GAMMA25-803</name>
</gene>
<dbReference type="SUPFAM" id="SSF63829">
    <property type="entry name" value="Calcium-dependent phosphotriesterase"/>
    <property type="match status" value="2"/>
</dbReference>
<proteinExistence type="predicted"/>
<dbReference type="EMBL" id="UOFY01000028">
    <property type="protein sequence ID" value="VAX08527.1"/>
    <property type="molecule type" value="Genomic_DNA"/>
</dbReference>
<evidence type="ECO:0000313" key="2">
    <source>
        <dbReference type="EMBL" id="VAX08527.1"/>
    </source>
</evidence>
<accession>A0A3B1BV31</accession>
<dbReference type="GO" id="GO:0016301">
    <property type="term" value="F:kinase activity"/>
    <property type="evidence" value="ECO:0007669"/>
    <property type="project" value="UniProtKB-KW"/>
</dbReference>
<feature type="region of interest" description="Disordered" evidence="1">
    <location>
        <begin position="27"/>
        <end position="46"/>
    </location>
</feature>
<protein>
    <submittedName>
        <fullName evidence="2">Sensor histidine kinase/response regulator</fullName>
    </submittedName>
</protein>
<dbReference type="InterPro" id="IPR011110">
    <property type="entry name" value="Reg_prop"/>
</dbReference>